<dbReference type="Gene3D" id="3.40.50.150">
    <property type="entry name" value="Vaccinia Virus protein VP39"/>
    <property type="match status" value="1"/>
</dbReference>
<dbReference type="Proteomes" id="UP000185547">
    <property type="component" value="Unassembled WGS sequence"/>
</dbReference>
<accession>A0A9X8R583</accession>
<dbReference type="Pfam" id="PF13649">
    <property type="entry name" value="Methyltransf_25"/>
    <property type="match status" value="1"/>
</dbReference>
<name>A0A9X8R583_9CORY</name>
<dbReference type="CDD" id="cd02440">
    <property type="entry name" value="AdoMet_MTases"/>
    <property type="match status" value="1"/>
</dbReference>
<evidence type="ECO:0000256" key="1">
    <source>
        <dbReference type="ARBA" id="ARBA00022679"/>
    </source>
</evidence>
<dbReference type="SUPFAM" id="SSF53335">
    <property type="entry name" value="S-adenosyl-L-methionine-dependent methyltransferases"/>
    <property type="match status" value="1"/>
</dbReference>
<dbReference type="OrthoDB" id="9805171at2"/>
<protein>
    <submittedName>
        <fullName evidence="3">Methyltransferase domain-containing protein</fullName>
    </submittedName>
</protein>
<dbReference type="AlphaFoldDB" id="A0A9X8R583"/>
<sequence>MYDVVRNAYAKRAPEYVEALGSIQDMSPQDVALISEWGRAVDGPVLDAGSGPGHWTDLLRTLKCEVVGLDMVPEFIEIAKNRFPSTNFVLGDLSKIPLKASSLGGILAWYSLIHLRPDDWGLVLSEFARTLRPGGSLLLGAFLGEQGAPFEHAITEAYYWSELELRKQLKSADFQAISVHSRCVAGIRPHVDVLAQRC</sequence>
<dbReference type="GO" id="GO:0008168">
    <property type="term" value="F:methyltransferase activity"/>
    <property type="evidence" value="ECO:0007669"/>
    <property type="project" value="UniProtKB-KW"/>
</dbReference>
<organism evidence="3 4">
    <name type="scientific">Corynebacterium afermentans</name>
    <dbReference type="NCBI Taxonomy" id="38286"/>
    <lineage>
        <taxon>Bacteria</taxon>
        <taxon>Bacillati</taxon>
        <taxon>Actinomycetota</taxon>
        <taxon>Actinomycetes</taxon>
        <taxon>Mycobacteriales</taxon>
        <taxon>Corynebacteriaceae</taxon>
        <taxon>Corynebacterium</taxon>
    </lineage>
</organism>
<dbReference type="InterPro" id="IPR041698">
    <property type="entry name" value="Methyltransf_25"/>
</dbReference>
<keyword evidence="4" id="KW-1185">Reference proteome</keyword>
<dbReference type="PANTHER" id="PTHR43861">
    <property type="entry name" value="TRANS-ACONITATE 2-METHYLTRANSFERASE-RELATED"/>
    <property type="match status" value="1"/>
</dbReference>
<gene>
    <name evidence="3" type="ORF">SAMN05421802_11447</name>
</gene>
<proteinExistence type="predicted"/>
<keyword evidence="3" id="KW-0489">Methyltransferase</keyword>
<dbReference type="InterPro" id="IPR029063">
    <property type="entry name" value="SAM-dependent_MTases_sf"/>
</dbReference>
<evidence type="ECO:0000313" key="4">
    <source>
        <dbReference type="Proteomes" id="UP000185547"/>
    </source>
</evidence>
<feature type="domain" description="Methyltransferase" evidence="2">
    <location>
        <begin position="45"/>
        <end position="135"/>
    </location>
</feature>
<keyword evidence="1" id="KW-0808">Transferase</keyword>
<dbReference type="GO" id="GO:0032259">
    <property type="term" value="P:methylation"/>
    <property type="evidence" value="ECO:0007669"/>
    <property type="project" value="UniProtKB-KW"/>
</dbReference>
<reference evidence="3 4" key="1">
    <citation type="submission" date="2017-01" db="EMBL/GenBank/DDBJ databases">
        <authorList>
            <person name="Varghese N."/>
            <person name="Submissions S."/>
        </authorList>
    </citation>
    <scope>NUCLEOTIDE SEQUENCE [LARGE SCALE GENOMIC DNA]</scope>
    <source>
        <strain evidence="3 4">DSM 44280</strain>
    </source>
</reference>
<evidence type="ECO:0000313" key="3">
    <source>
        <dbReference type="EMBL" id="SIQ43610.1"/>
    </source>
</evidence>
<evidence type="ECO:0000259" key="2">
    <source>
        <dbReference type="Pfam" id="PF13649"/>
    </source>
</evidence>
<comment type="caution">
    <text evidence="3">The sequence shown here is derived from an EMBL/GenBank/DDBJ whole genome shotgun (WGS) entry which is preliminary data.</text>
</comment>
<dbReference type="EMBL" id="FTMH01000014">
    <property type="protein sequence ID" value="SIQ43610.1"/>
    <property type="molecule type" value="Genomic_DNA"/>
</dbReference>